<keyword evidence="2" id="KW-1185">Reference proteome</keyword>
<organism evidence="1 2">
    <name type="scientific">Bizionia algoritergicola</name>
    <dbReference type="NCBI Taxonomy" id="291187"/>
    <lineage>
        <taxon>Bacteria</taxon>
        <taxon>Pseudomonadati</taxon>
        <taxon>Bacteroidota</taxon>
        <taxon>Flavobacteriia</taxon>
        <taxon>Flavobacteriales</taxon>
        <taxon>Flavobacteriaceae</taxon>
        <taxon>Bizionia</taxon>
    </lineage>
</organism>
<protein>
    <recommendedName>
        <fullName evidence="3">Lipoprotein</fullName>
    </recommendedName>
</protein>
<dbReference type="PROSITE" id="PS51257">
    <property type="entry name" value="PROKAR_LIPOPROTEIN"/>
    <property type="match status" value="1"/>
</dbReference>
<dbReference type="AlphaFoldDB" id="A0A5D0QN43"/>
<dbReference type="OrthoDB" id="1452770at2"/>
<evidence type="ECO:0008006" key="3">
    <source>
        <dbReference type="Google" id="ProtNLM"/>
    </source>
</evidence>
<gene>
    <name evidence="1" type="ORF">ES675_15340</name>
</gene>
<proteinExistence type="predicted"/>
<dbReference type="EMBL" id="VSKL01000008">
    <property type="protein sequence ID" value="TYB70543.1"/>
    <property type="molecule type" value="Genomic_DNA"/>
</dbReference>
<comment type="caution">
    <text evidence="1">The sequence shown here is derived from an EMBL/GenBank/DDBJ whole genome shotgun (WGS) entry which is preliminary data.</text>
</comment>
<dbReference type="Proteomes" id="UP000324358">
    <property type="component" value="Unassembled WGS sequence"/>
</dbReference>
<accession>A0A5D0QN43</accession>
<dbReference type="RefSeq" id="WP_066256806.1">
    <property type="nucleotide sequence ID" value="NZ_VSKL01000008.1"/>
</dbReference>
<sequence>MNKILSFLILTLIVTSCKKDIGVSDKEVNSVQQVLNFYDGECLRHKGFETKNVETITYFELEMSKSPLLNKNAGNLNPHAGNIAYLFHSSLEDEKSNYNQVRVKINLENGTSSEYSYSDKEIAKIEKLMPKINQISELLENKKYEILLGIFDKTIELEISDLTELFNNLENEYGIIKQSQFQGFDLLDTNNFGQVIKVNIVQVREKIALKMVLTFKRNNRNLIAIEFE</sequence>
<reference evidence="1 2" key="1">
    <citation type="submission" date="2019-08" db="EMBL/GenBank/DDBJ databases">
        <title>Genomes of Antarctic Bizionia species.</title>
        <authorList>
            <person name="Bowman J.P."/>
        </authorList>
    </citation>
    <scope>NUCLEOTIDE SEQUENCE [LARGE SCALE GENOMIC DNA]</scope>
    <source>
        <strain evidence="1 2">APA-1</strain>
    </source>
</reference>
<evidence type="ECO:0000313" key="2">
    <source>
        <dbReference type="Proteomes" id="UP000324358"/>
    </source>
</evidence>
<evidence type="ECO:0000313" key="1">
    <source>
        <dbReference type="EMBL" id="TYB70543.1"/>
    </source>
</evidence>
<name>A0A5D0QN43_9FLAO</name>